<dbReference type="AlphaFoldDB" id="A0A3S5AP10"/>
<proteinExistence type="predicted"/>
<name>A0A3S5AP10_9PLAT</name>
<reference evidence="1" key="1">
    <citation type="submission" date="2018-11" db="EMBL/GenBank/DDBJ databases">
        <authorList>
            <consortium name="Pathogen Informatics"/>
        </authorList>
    </citation>
    <scope>NUCLEOTIDE SEQUENCE</scope>
</reference>
<dbReference type="EMBL" id="CAAALY010070316">
    <property type="protein sequence ID" value="VEL24884.1"/>
    <property type="molecule type" value="Genomic_DNA"/>
</dbReference>
<protein>
    <submittedName>
        <fullName evidence="1">Uncharacterized protein</fullName>
    </submittedName>
</protein>
<evidence type="ECO:0000313" key="2">
    <source>
        <dbReference type="Proteomes" id="UP000784294"/>
    </source>
</evidence>
<organism evidence="1 2">
    <name type="scientific">Protopolystoma xenopodis</name>
    <dbReference type="NCBI Taxonomy" id="117903"/>
    <lineage>
        <taxon>Eukaryota</taxon>
        <taxon>Metazoa</taxon>
        <taxon>Spiralia</taxon>
        <taxon>Lophotrochozoa</taxon>
        <taxon>Platyhelminthes</taxon>
        <taxon>Monogenea</taxon>
        <taxon>Polyopisthocotylea</taxon>
        <taxon>Polystomatidea</taxon>
        <taxon>Polystomatidae</taxon>
        <taxon>Protopolystoma</taxon>
    </lineage>
</organism>
<evidence type="ECO:0000313" key="1">
    <source>
        <dbReference type="EMBL" id="VEL24884.1"/>
    </source>
</evidence>
<accession>A0A3S5AP10</accession>
<keyword evidence="2" id="KW-1185">Reference proteome</keyword>
<gene>
    <name evidence="1" type="ORF">PXEA_LOCUS18324</name>
</gene>
<sequence>MRCQNGQMIGMPTPWRVCLVVMSSFWLEHLLRHFKPSSFSRYPSSTLSACIMLPCLSLQSPSTTSILHASLPLALWSSRLHRVPEASHV</sequence>
<comment type="caution">
    <text evidence="1">The sequence shown here is derived from an EMBL/GenBank/DDBJ whole genome shotgun (WGS) entry which is preliminary data.</text>
</comment>
<dbReference type="Proteomes" id="UP000784294">
    <property type="component" value="Unassembled WGS sequence"/>
</dbReference>